<dbReference type="GO" id="GO:0004252">
    <property type="term" value="F:serine-type endopeptidase activity"/>
    <property type="evidence" value="ECO:0007669"/>
    <property type="project" value="InterPro"/>
</dbReference>
<dbReference type="PRINTS" id="PR00722">
    <property type="entry name" value="CHYMOTRYPSIN"/>
</dbReference>
<organism evidence="5 6">
    <name type="scientific">Photobacterium angustum</name>
    <dbReference type="NCBI Taxonomy" id="661"/>
    <lineage>
        <taxon>Bacteria</taxon>
        <taxon>Pseudomonadati</taxon>
        <taxon>Pseudomonadota</taxon>
        <taxon>Gammaproteobacteria</taxon>
        <taxon>Vibrionales</taxon>
        <taxon>Vibrionaceae</taxon>
        <taxon>Photobacterium</taxon>
    </lineage>
</organism>
<feature type="signal peptide" evidence="3">
    <location>
        <begin position="1"/>
        <end position="23"/>
    </location>
</feature>
<evidence type="ECO:0000313" key="5">
    <source>
        <dbReference type="EMBL" id="PQJ62586.1"/>
    </source>
</evidence>
<dbReference type="Proteomes" id="UP000238730">
    <property type="component" value="Unassembled WGS sequence"/>
</dbReference>
<dbReference type="PANTHER" id="PTHR24260">
    <property type="match status" value="1"/>
</dbReference>
<keyword evidence="1" id="KW-1015">Disulfide bond</keyword>
<dbReference type="AlphaFoldDB" id="A0A2S7VKA8"/>
<evidence type="ECO:0000259" key="4">
    <source>
        <dbReference type="PROSITE" id="PS50240"/>
    </source>
</evidence>
<dbReference type="PROSITE" id="PS50240">
    <property type="entry name" value="TRYPSIN_DOM"/>
    <property type="match status" value="1"/>
</dbReference>
<dbReference type="InterPro" id="IPR009003">
    <property type="entry name" value="Peptidase_S1_PA"/>
</dbReference>
<keyword evidence="3" id="KW-0732">Signal</keyword>
<accession>A0A2S7VKA8</accession>
<reference evidence="5 6" key="1">
    <citation type="submission" date="2016-12" db="EMBL/GenBank/DDBJ databases">
        <title>Diversity of luminous bacteria.</title>
        <authorList>
            <person name="Yoshizawa S."/>
            <person name="Kogure K."/>
        </authorList>
    </citation>
    <scope>NUCLEOTIDE SEQUENCE [LARGE SCALE GENOMIC DNA]</scope>
    <source>
        <strain evidence="5 6">LC1-200</strain>
    </source>
</reference>
<dbReference type="PROSITE" id="PS00134">
    <property type="entry name" value="TRYPSIN_HIS"/>
    <property type="match status" value="1"/>
</dbReference>
<dbReference type="InterPro" id="IPR018114">
    <property type="entry name" value="TRYPSIN_HIS"/>
</dbReference>
<evidence type="ECO:0000256" key="3">
    <source>
        <dbReference type="SAM" id="SignalP"/>
    </source>
</evidence>
<evidence type="ECO:0000313" key="6">
    <source>
        <dbReference type="Proteomes" id="UP000238730"/>
    </source>
</evidence>
<dbReference type="InterPro" id="IPR001254">
    <property type="entry name" value="Trypsin_dom"/>
</dbReference>
<dbReference type="RefSeq" id="WP_105062380.1">
    <property type="nucleotide sequence ID" value="NZ_MSCJ01000003.1"/>
</dbReference>
<dbReference type="InterPro" id="IPR033116">
    <property type="entry name" value="TRYPSIN_SER"/>
</dbReference>
<dbReference type="GO" id="GO:0006508">
    <property type="term" value="P:proteolysis"/>
    <property type="evidence" value="ECO:0007669"/>
    <property type="project" value="UniProtKB-KW"/>
</dbReference>
<dbReference type="CDD" id="cd00190">
    <property type="entry name" value="Tryp_SPc"/>
    <property type="match status" value="1"/>
</dbReference>
<protein>
    <submittedName>
        <fullName evidence="5">Serine protease</fullName>
    </submittedName>
</protein>
<evidence type="ECO:0000256" key="2">
    <source>
        <dbReference type="RuleBase" id="RU363034"/>
    </source>
</evidence>
<feature type="domain" description="Peptidase S1" evidence="4">
    <location>
        <begin position="32"/>
        <end position="297"/>
    </location>
</feature>
<dbReference type="EMBL" id="MSCJ01000003">
    <property type="protein sequence ID" value="PQJ62586.1"/>
    <property type="molecule type" value="Genomic_DNA"/>
</dbReference>
<keyword evidence="2" id="KW-0378">Hydrolase</keyword>
<evidence type="ECO:0000256" key="1">
    <source>
        <dbReference type="ARBA" id="ARBA00023157"/>
    </source>
</evidence>
<comment type="caution">
    <text evidence="5">The sequence shown here is derived from an EMBL/GenBank/DDBJ whole genome shotgun (WGS) entry which is preliminary data.</text>
</comment>
<dbReference type="Pfam" id="PF00089">
    <property type="entry name" value="Trypsin"/>
    <property type="match status" value="1"/>
</dbReference>
<dbReference type="InterPro" id="IPR001314">
    <property type="entry name" value="Peptidase_S1A"/>
</dbReference>
<sequence>MNKITTLGLAIAGIVSFPLSATASESDISAYIIGGNEVQTNPEELSTVFIQAGTWECTGSLIAKRWVLTAAHCIRTGPQNASLQTIPTEDIKIYAGVTGRSDFEPNNTYQAVEVIVHPDYLPEPLKNEDGSLDSKNNTKFAYDIALIAVSRDIDTAKIVSLPTEQEAFEIETALSEEDGKLLAQGWGRTATNNEGGSEVLMEVNLSYLPMSQCYFQSPGENWFSSPADTLKMCTFEKDDLMGVCFGDSGGPLYYQSTAGETVQLGITSFGQPPCGTDSPDVYTRVGAYDDWINNVIAEKTPIPKDNTDNGGGGGSVGAGLVMSLLGMGWLRRKRS</sequence>
<feature type="chain" id="PRO_5015410417" evidence="3">
    <location>
        <begin position="24"/>
        <end position="335"/>
    </location>
</feature>
<gene>
    <name evidence="5" type="ORF">BTO08_20380</name>
</gene>
<dbReference type="SMART" id="SM00020">
    <property type="entry name" value="Tryp_SPc"/>
    <property type="match status" value="1"/>
</dbReference>
<dbReference type="InterPro" id="IPR043504">
    <property type="entry name" value="Peptidase_S1_PA_chymotrypsin"/>
</dbReference>
<keyword evidence="2" id="KW-0720">Serine protease</keyword>
<proteinExistence type="predicted"/>
<dbReference type="SUPFAM" id="SSF50494">
    <property type="entry name" value="Trypsin-like serine proteases"/>
    <property type="match status" value="1"/>
</dbReference>
<keyword evidence="2 5" id="KW-0645">Protease</keyword>
<dbReference type="PROSITE" id="PS00135">
    <property type="entry name" value="TRYPSIN_SER"/>
    <property type="match status" value="1"/>
</dbReference>
<dbReference type="OrthoDB" id="9813836at2"/>
<dbReference type="Gene3D" id="2.40.10.10">
    <property type="entry name" value="Trypsin-like serine proteases"/>
    <property type="match status" value="1"/>
</dbReference>
<dbReference type="PANTHER" id="PTHR24260:SF136">
    <property type="entry name" value="GH08193P-RELATED"/>
    <property type="match status" value="1"/>
</dbReference>
<dbReference type="InterPro" id="IPR051333">
    <property type="entry name" value="CLIP_Serine_Protease"/>
</dbReference>
<name>A0A2S7VKA8_PHOAN</name>